<evidence type="ECO:0000313" key="2">
    <source>
        <dbReference type="WBParaSite" id="ES5_v2.g12209.t1"/>
    </source>
</evidence>
<sequence>MNIILVTGSKISKGIVVGSIGKIVQANGNHVTVIRMDSCWNEDSAYLNVAKYGEKYVLQDGTVVGVIFGNFERILDQVFTSKNNITRGKINDFVKRNIARFKGDKIYAETTVVQVTLEWIKEVFDQKIDGENIPNVCIIDFSGMNDPEFLKALKELSIDNPLIHIHCSKIEMGKCDSIQKSVENLRNCEWPPDMIICRSEEPLTDNFKEKDKGYALLKDEIINLPDVSNIKSVVIWLHEQNIYKLIAEKLQLENGPNCEVTMNELRQTIAKEANFKNVVEIALIGKYFKHADNSFFFQESYESMIQQLRIAAVDKKCGCQVKITFIWAQDLEKSAKPKDRCEAWALLKKADGILIPAGLKEDGFKGMMEACQHARENKIPCLSICYGFQCAVIEIAQNVLGVKDTRPYSKVLNSEVLENEETRSGLRTVYYLTKSKLFELYGSKPEIQERNFHRDEINPLYVPQLVRRAGVKFVAVGLDEDGNGNFSKKSEILKDIFRTHDESDEEGYVKTIEKLCSKSLETGVPIRMQAMELKDHPYFVGVQYHAKCGLRPSQASPPFVGLLLAARRRKEEMEQ</sequence>
<organism evidence="1 2">
    <name type="scientific">Panagrolaimus sp. ES5</name>
    <dbReference type="NCBI Taxonomy" id="591445"/>
    <lineage>
        <taxon>Eukaryota</taxon>
        <taxon>Metazoa</taxon>
        <taxon>Ecdysozoa</taxon>
        <taxon>Nematoda</taxon>
        <taxon>Chromadorea</taxon>
        <taxon>Rhabditida</taxon>
        <taxon>Tylenchina</taxon>
        <taxon>Panagrolaimomorpha</taxon>
        <taxon>Panagrolaimoidea</taxon>
        <taxon>Panagrolaimidae</taxon>
        <taxon>Panagrolaimus</taxon>
    </lineage>
</organism>
<evidence type="ECO:0000313" key="1">
    <source>
        <dbReference type="Proteomes" id="UP000887579"/>
    </source>
</evidence>
<dbReference type="WBParaSite" id="ES5_v2.g12209.t1">
    <property type="protein sequence ID" value="ES5_v2.g12209.t1"/>
    <property type="gene ID" value="ES5_v2.g12209"/>
</dbReference>
<protein>
    <submittedName>
        <fullName evidence="2">CTP synthase</fullName>
    </submittedName>
</protein>
<name>A0AC34F5B1_9BILA</name>
<accession>A0AC34F5B1</accession>
<proteinExistence type="predicted"/>
<dbReference type="Proteomes" id="UP000887579">
    <property type="component" value="Unplaced"/>
</dbReference>
<reference evidence="2" key="1">
    <citation type="submission" date="2022-11" db="UniProtKB">
        <authorList>
            <consortium name="WormBaseParasite"/>
        </authorList>
    </citation>
    <scope>IDENTIFICATION</scope>
</reference>